<keyword evidence="4" id="KW-1185">Reference proteome</keyword>
<organism evidence="3 4">
    <name type="scientific">Streptomyces amakusaensis</name>
    <dbReference type="NCBI Taxonomy" id="67271"/>
    <lineage>
        <taxon>Bacteria</taxon>
        <taxon>Bacillati</taxon>
        <taxon>Actinomycetota</taxon>
        <taxon>Actinomycetes</taxon>
        <taxon>Kitasatosporales</taxon>
        <taxon>Streptomycetaceae</taxon>
        <taxon>Streptomyces</taxon>
    </lineage>
</organism>
<dbReference type="GO" id="GO:0016491">
    <property type="term" value="F:oxidoreductase activity"/>
    <property type="evidence" value="ECO:0007669"/>
    <property type="project" value="UniProtKB-KW"/>
</dbReference>
<feature type="domain" description="Luciferase-like" evidence="2">
    <location>
        <begin position="19"/>
        <end position="264"/>
    </location>
</feature>
<dbReference type="PANTHER" id="PTHR43244:SF1">
    <property type="entry name" value="5,10-METHYLENETETRAHYDROMETHANOPTERIN REDUCTASE"/>
    <property type="match status" value="1"/>
</dbReference>
<dbReference type="EC" id="1.-.-.-" evidence="3"/>
<dbReference type="Pfam" id="PF00296">
    <property type="entry name" value="Bac_luciferase"/>
    <property type="match status" value="1"/>
</dbReference>
<protein>
    <submittedName>
        <fullName evidence="3">LLM class F420-dependent oxidoreductase</fullName>
        <ecNumber evidence="3">1.-.-.-</ecNumber>
    </submittedName>
</protein>
<dbReference type="EMBL" id="JBHSKP010000025">
    <property type="protein sequence ID" value="MFC5155770.1"/>
    <property type="molecule type" value="Genomic_DNA"/>
</dbReference>
<dbReference type="InterPro" id="IPR019922">
    <property type="entry name" value="Lucif-like_OxRdatse_MSMEG_4141"/>
</dbReference>
<gene>
    <name evidence="3" type="ORF">ACFPRH_29075</name>
</gene>
<evidence type="ECO:0000259" key="2">
    <source>
        <dbReference type="Pfam" id="PF00296"/>
    </source>
</evidence>
<dbReference type="PANTHER" id="PTHR43244">
    <property type="match status" value="1"/>
</dbReference>
<sequence length="301" mass="31778">MTMSTGGTGLWSSGLRFAGTDEAVAAAVRAEELGYASVWLPDVDGKGLFDRLSALLSATGRITVATGILNLWMNDPKTVAERYAELTAAHDGRLLLGIGVSHAPVVEGAGAGVYARPVARTAEFLDGLDAASPPVPAGKRLLAALGPRMLDLARERTAGAHSYLVTPEHTRAARAALGADRLLVPEVSVVAESDPGRAREIARAGLAFYLTLPNYVNNWLRSGFTEDDVAGGGSDRLVDELVAWGDDETIAARLQAFRDAGADQLAVQMWDGDTLASFRRGETQAGFPLADWERLAPLLNG</sequence>
<accession>A0ABW0APT2</accession>
<keyword evidence="1 3" id="KW-0560">Oxidoreductase</keyword>
<dbReference type="SUPFAM" id="SSF51679">
    <property type="entry name" value="Bacterial luciferase-like"/>
    <property type="match status" value="1"/>
</dbReference>
<evidence type="ECO:0000313" key="3">
    <source>
        <dbReference type="EMBL" id="MFC5155770.1"/>
    </source>
</evidence>
<comment type="caution">
    <text evidence="3">The sequence shown here is derived from an EMBL/GenBank/DDBJ whole genome shotgun (WGS) entry which is preliminary data.</text>
</comment>
<reference evidence="4" key="1">
    <citation type="journal article" date="2019" name="Int. J. Syst. Evol. Microbiol.">
        <title>The Global Catalogue of Microorganisms (GCM) 10K type strain sequencing project: providing services to taxonomists for standard genome sequencing and annotation.</title>
        <authorList>
            <consortium name="The Broad Institute Genomics Platform"/>
            <consortium name="The Broad Institute Genome Sequencing Center for Infectious Disease"/>
            <person name="Wu L."/>
            <person name="Ma J."/>
        </authorList>
    </citation>
    <scope>NUCLEOTIDE SEQUENCE [LARGE SCALE GENOMIC DNA]</scope>
    <source>
        <strain evidence="4">PCU 266</strain>
    </source>
</reference>
<dbReference type="Gene3D" id="3.20.20.30">
    <property type="entry name" value="Luciferase-like domain"/>
    <property type="match status" value="1"/>
</dbReference>
<evidence type="ECO:0000256" key="1">
    <source>
        <dbReference type="ARBA" id="ARBA00023002"/>
    </source>
</evidence>
<evidence type="ECO:0000313" key="4">
    <source>
        <dbReference type="Proteomes" id="UP001596160"/>
    </source>
</evidence>
<dbReference type="Proteomes" id="UP001596160">
    <property type="component" value="Unassembled WGS sequence"/>
</dbReference>
<dbReference type="InterPro" id="IPR011251">
    <property type="entry name" value="Luciferase-like_dom"/>
</dbReference>
<dbReference type="InterPro" id="IPR036661">
    <property type="entry name" value="Luciferase-like_sf"/>
</dbReference>
<dbReference type="RefSeq" id="WP_344483967.1">
    <property type="nucleotide sequence ID" value="NZ_BAAASB010000022.1"/>
</dbReference>
<dbReference type="NCBIfam" id="TIGR03620">
    <property type="entry name" value="F420_MSMEG_4141"/>
    <property type="match status" value="1"/>
</dbReference>
<dbReference type="InterPro" id="IPR050564">
    <property type="entry name" value="F420-G6PD/mer"/>
</dbReference>
<proteinExistence type="predicted"/>
<name>A0ABW0APT2_9ACTN</name>